<evidence type="ECO:0000256" key="2">
    <source>
        <dbReference type="ARBA" id="ARBA00022448"/>
    </source>
</evidence>
<dbReference type="InterPro" id="IPR050763">
    <property type="entry name" value="ABC_transporter_ATP-binding"/>
</dbReference>
<dbReference type="PROSITE" id="PS00211">
    <property type="entry name" value="ABC_TRANSPORTER_1"/>
    <property type="match status" value="1"/>
</dbReference>
<dbReference type="PANTHER" id="PTHR42711:SF16">
    <property type="entry name" value="ABC TRANSPORTER ATP-BINDING PROTEIN"/>
    <property type="match status" value="1"/>
</dbReference>
<keyword evidence="3" id="KW-0547">Nucleotide-binding</keyword>
<dbReference type="GO" id="GO:0005524">
    <property type="term" value="F:ATP binding"/>
    <property type="evidence" value="ECO:0007669"/>
    <property type="project" value="UniProtKB-KW"/>
</dbReference>
<feature type="domain" description="ABC transporter" evidence="6">
    <location>
        <begin position="12"/>
        <end position="237"/>
    </location>
</feature>
<evidence type="ECO:0000313" key="7">
    <source>
        <dbReference type="EMBL" id="MFD1719396.1"/>
    </source>
</evidence>
<dbReference type="InterPro" id="IPR027417">
    <property type="entry name" value="P-loop_NTPase"/>
</dbReference>
<keyword evidence="5" id="KW-0046">Antibiotic resistance</keyword>
<gene>
    <name evidence="7" type="ORF">ACFSE6_16250</name>
</gene>
<dbReference type="CDD" id="cd03263">
    <property type="entry name" value="ABC_subfamily_A"/>
    <property type="match status" value="1"/>
</dbReference>
<proteinExistence type="predicted"/>
<dbReference type="Gene3D" id="3.40.50.300">
    <property type="entry name" value="P-loop containing nucleotide triphosphate hydrolases"/>
    <property type="match status" value="1"/>
</dbReference>
<keyword evidence="2" id="KW-0813">Transport</keyword>
<sequence length="318" mass="34444">MTRPTRPADPVIEISHLRKTYGEKVAVADVSLTVSRGEIFGILGPNGAGKTTTVETLAGLRQADGGTVRVLGADPQSHPEAIRDRLGIQLQESRLPAKIRAREALELYASFYRDPADPAELLAMLGLTDKAETAFKDLSGGQQQRLSIALALVGNPEIAVLDELTTGLDPQARRDTWALIERVRDSGVTILLVTHFMDEAERLADRLAIIDDGRVVAEGTPTELIAARDDRRTFRMRLPEHTPADAVAAVRDLPQVEAITPIGDEYEVTGGHRVLPDVVIALAHRDVVPGEIRTLTRSLEDVFVEVTGAPAESQEVPA</sequence>
<accession>A0ABW4LBF3</accession>
<evidence type="ECO:0000256" key="1">
    <source>
        <dbReference type="ARBA" id="ARBA00004202"/>
    </source>
</evidence>
<dbReference type="RefSeq" id="WP_388009593.1">
    <property type="nucleotide sequence ID" value="NZ_JBHUEE010000009.1"/>
</dbReference>
<dbReference type="InterPro" id="IPR003439">
    <property type="entry name" value="ABC_transporter-like_ATP-bd"/>
</dbReference>
<reference evidence="8" key="1">
    <citation type="journal article" date="2019" name="Int. J. Syst. Evol. Microbiol.">
        <title>The Global Catalogue of Microorganisms (GCM) 10K type strain sequencing project: providing services to taxonomists for standard genome sequencing and annotation.</title>
        <authorList>
            <consortium name="The Broad Institute Genomics Platform"/>
            <consortium name="The Broad Institute Genome Sequencing Center for Infectious Disease"/>
            <person name="Wu L."/>
            <person name="Ma J."/>
        </authorList>
    </citation>
    <scope>NUCLEOTIDE SEQUENCE [LARGE SCALE GENOMIC DNA]</scope>
    <source>
        <strain evidence="8">JCM 17130</strain>
    </source>
</reference>
<name>A0ABW4LBF3_9MICO</name>
<keyword evidence="8" id="KW-1185">Reference proteome</keyword>
<dbReference type="InterPro" id="IPR017871">
    <property type="entry name" value="ABC_transporter-like_CS"/>
</dbReference>
<evidence type="ECO:0000313" key="8">
    <source>
        <dbReference type="Proteomes" id="UP001597277"/>
    </source>
</evidence>
<dbReference type="PANTHER" id="PTHR42711">
    <property type="entry name" value="ABC TRANSPORTER ATP-BINDING PROTEIN"/>
    <property type="match status" value="1"/>
</dbReference>
<protein>
    <submittedName>
        <fullName evidence="7">ABC transporter ATP-binding protein</fullName>
    </submittedName>
</protein>
<dbReference type="Pfam" id="PF00005">
    <property type="entry name" value="ABC_tran"/>
    <property type="match status" value="1"/>
</dbReference>
<dbReference type="EMBL" id="JBHUEE010000009">
    <property type="protein sequence ID" value="MFD1719396.1"/>
    <property type="molecule type" value="Genomic_DNA"/>
</dbReference>
<evidence type="ECO:0000256" key="5">
    <source>
        <dbReference type="ARBA" id="ARBA00023251"/>
    </source>
</evidence>
<evidence type="ECO:0000259" key="6">
    <source>
        <dbReference type="PROSITE" id="PS50893"/>
    </source>
</evidence>
<comment type="caution">
    <text evidence="7">The sequence shown here is derived from an EMBL/GenBank/DDBJ whole genome shotgun (WGS) entry which is preliminary data.</text>
</comment>
<evidence type="ECO:0000256" key="3">
    <source>
        <dbReference type="ARBA" id="ARBA00022741"/>
    </source>
</evidence>
<dbReference type="Proteomes" id="UP001597277">
    <property type="component" value="Unassembled WGS sequence"/>
</dbReference>
<comment type="subcellular location">
    <subcellularLocation>
        <location evidence="1">Cell membrane</location>
        <topology evidence="1">Peripheral membrane protein</topology>
    </subcellularLocation>
</comment>
<organism evidence="7 8">
    <name type="scientific">Georgenia deserti</name>
    <dbReference type="NCBI Taxonomy" id="2093781"/>
    <lineage>
        <taxon>Bacteria</taxon>
        <taxon>Bacillati</taxon>
        <taxon>Actinomycetota</taxon>
        <taxon>Actinomycetes</taxon>
        <taxon>Micrococcales</taxon>
        <taxon>Bogoriellaceae</taxon>
        <taxon>Georgenia</taxon>
    </lineage>
</organism>
<dbReference type="PROSITE" id="PS50893">
    <property type="entry name" value="ABC_TRANSPORTER_2"/>
    <property type="match status" value="1"/>
</dbReference>
<keyword evidence="4 7" id="KW-0067">ATP-binding</keyword>
<evidence type="ECO:0000256" key="4">
    <source>
        <dbReference type="ARBA" id="ARBA00022840"/>
    </source>
</evidence>
<dbReference type="InterPro" id="IPR003593">
    <property type="entry name" value="AAA+_ATPase"/>
</dbReference>
<dbReference type="SMART" id="SM00382">
    <property type="entry name" value="AAA"/>
    <property type="match status" value="1"/>
</dbReference>
<dbReference type="SUPFAM" id="SSF52540">
    <property type="entry name" value="P-loop containing nucleoside triphosphate hydrolases"/>
    <property type="match status" value="1"/>
</dbReference>